<sequence>MTEIQKLFSKKDALLVQLACIQNDINDYITHPVETVSIQQIHYQYEFIIKEIRRIDTKIYDLFNKQSLSLALKNRDLKKLTDIATSTFLFTVKDLPKLHFLMFNNSDL</sequence>
<protein>
    <submittedName>
        <fullName evidence="1">Uncharacterized protein</fullName>
    </submittedName>
</protein>
<dbReference type="Proteomes" id="UP000288102">
    <property type="component" value="Unassembled WGS sequence"/>
</dbReference>
<reference evidence="2" key="1">
    <citation type="journal article" date="2019" name="Syst. Appl. Microbiol.">
        <title>Flavobacterium circumlabens sp. nov. and Flavobacterium cupreum sp. nov., two psychrotrophic species isolated from Antarctic environmental samples.</title>
        <authorList>
            <person name="Kralova S."/>
            <person name="Busse H.-J."/>
            <person name="Svec P."/>
            <person name="Maslanova I."/>
            <person name="Stankova E."/>
            <person name="Bartak M."/>
            <person name="Sedlacek I."/>
        </authorList>
    </citation>
    <scope>NUCLEOTIDE SEQUENCE [LARGE SCALE GENOMIC DNA]</scope>
    <source>
        <strain evidence="2">CCM 8825</strain>
    </source>
</reference>
<dbReference type="RefSeq" id="WP_127339952.1">
    <property type="nucleotide sequence ID" value="NZ_QWDM01000014.1"/>
</dbReference>
<dbReference type="EMBL" id="QWDM01000014">
    <property type="protein sequence ID" value="RUT68760.1"/>
    <property type="molecule type" value="Genomic_DNA"/>
</dbReference>
<accession>A0A434A2X4</accession>
<proteinExistence type="predicted"/>
<evidence type="ECO:0000313" key="1">
    <source>
        <dbReference type="EMBL" id="RUT68760.1"/>
    </source>
</evidence>
<organism evidence="1 2">
    <name type="scientific">Flavobacterium cupreum</name>
    <dbReference type="NCBI Taxonomy" id="2133766"/>
    <lineage>
        <taxon>Bacteria</taxon>
        <taxon>Pseudomonadati</taxon>
        <taxon>Bacteroidota</taxon>
        <taxon>Flavobacteriia</taxon>
        <taxon>Flavobacteriales</taxon>
        <taxon>Flavobacteriaceae</taxon>
        <taxon>Flavobacterium</taxon>
    </lineage>
</organism>
<name>A0A434A2X4_9FLAO</name>
<evidence type="ECO:0000313" key="2">
    <source>
        <dbReference type="Proteomes" id="UP000288102"/>
    </source>
</evidence>
<dbReference type="OrthoDB" id="1359115at2"/>
<dbReference type="AlphaFoldDB" id="A0A434A2X4"/>
<comment type="caution">
    <text evidence="1">The sequence shown here is derived from an EMBL/GenBank/DDBJ whole genome shotgun (WGS) entry which is preliminary data.</text>
</comment>
<gene>
    <name evidence="1" type="ORF">D0817_19280</name>
</gene>
<keyword evidence="2" id="KW-1185">Reference proteome</keyword>